<feature type="transmembrane region" description="Helical" evidence="13">
    <location>
        <begin position="136"/>
        <end position="162"/>
    </location>
</feature>
<evidence type="ECO:0000256" key="10">
    <source>
        <dbReference type="ARBA" id="ARBA00025323"/>
    </source>
</evidence>
<feature type="transmembrane region" description="Helical" evidence="13">
    <location>
        <begin position="97"/>
        <end position="124"/>
    </location>
</feature>
<feature type="transmembrane region" description="Helical" evidence="13">
    <location>
        <begin position="280"/>
        <end position="303"/>
    </location>
</feature>
<dbReference type="Proteomes" id="UP000187012">
    <property type="component" value="Unassembled WGS sequence"/>
</dbReference>
<dbReference type="Pfam" id="PF00528">
    <property type="entry name" value="BPD_transp_1"/>
    <property type="match status" value="1"/>
</dbReference>
<reference evidence="15 16" key="1">
    <citation type="submission" date="2016-12" db="EMBL/GenBank/DDBJ databases">
        <authorList>
            <person name="Song W.-J."/>
            <person name="Kurnit D.M."/>
        </authorList>
    </citation>
    <scope>NUCLEOTIDE SEQUENCE [LARGE SCALE GENOMIC DNA]</scope>
    <source>
        <strain evidence="15 16">STM7296</strain>
    </source>
</reference>
<evidence type="ECO:0000256" key="8">
    <source>
        <dbReference type="ARBA" id="ARBA00023032"/>
    </source>
</evidence>
<dbReference type="EMBL" id="CYGX02000013">
    <property type="protein sequence ID" value="SIT37919.1"/>
    <property type="molecule type" value="Genomic_DNA"/>
</dbReference>
<evidence type="ECO:0000256" key="5">
    <source>
        <dbReference type="ARBA" id="ARBA00022519"/>
    </source>
</evidence>
<keyword evidence="3" id="KW-0813">Transport</keyword>
<evidence type="ECO:0000256" key="9">
    <source>
        <dbReference type="ARBA" id="ARBA00023136"/>
    </source>
</evidence>
<dbReference type="InterPro" id="IPR035906">
    <property type="entry name" value="MetI-like_sf"/>
</dbReference>
<dbReference type="InterPro" id="IPR000515">
    <property type="entry name" value="MetI-like"/>
</dbReference>
<dbReference type="SUPFAM" id="SSF161098">
    <property type="entry name" value="MetI-like"/>
    <property type="match status" value="1"/>
</dbReference>
<dbReference type="CDD" id="cd06261">
    <property type="entry name" value="TM_PBP2"/>
    <property type="match status" value="1"/>
</dbReference>
<keyword evidence="5" id="KW-0997">Cell inner membrane</keyword>
<keyword evidence="7 13" id="KW-1133">Transmembrane helix</keyword>
<dbReference type="InterPro" id="IPR005667">
    <property type="entry name" value="Sulph_transpt2"/>
</dbReference>
<evidence type="ECO:0000256" key="12">
    <source>
        <dbReference type="SAM" id="MobiDB-lite"/>
    </source>
</evidence>
<dbReference type="PROSITE" id="PS50928">
    <property type="entry name" value="ABC_TM1"/>
    <property type="match status" value="1"/>
</dbReference>
<dbReference type="PANTHER" id="PTHR30406">
    <property type="entry name" value="SULFATE TRANSPORT SYSTEM PERMEASE PROTEIN"/>
    <property type="match status" value="1"/>
</dbReference>
<dbReference type="RefSeq" id="WP_245841166.1">
    <property type="nucleotide sequence ID" value="NZ_CYGX02000013.1"/>
</dbReference>
<evidence type="ECO:0000256" key="2">
    <source>
        <dbReference type="ARBA" id="ARBA00011779"/>
    </source>
</evidence>
<evidence type="ECO:0000256" key="4">
    <source>
        <dbReference type="ARBA" id="ARBA00022475"/>
    </source>
</evidence>
<keyword evidence="6 13" id="KW-0812">Transmembrane</keyword>
<sequence length="387" mass="41307">MSRRPVDDVNDVNDVNRADNAAAVAAVAVAPQASQKLARRPDPVSEPRLVRWLLTGIALLFLALFLVVPLIAVFYQALNKGLGFYLESLADPDALAAIRLTVITAAIAVPLNLVFGLAASWCIAKFEFRGKALLTTLIDLPFSVSPVISGLIYVLMFGAQGWFGPWLQDHNVQIIFAVPGIVLATIFVTFPFVARELIPLMQAQGNDEEEAAHVLGASGWQIFRRVTLPNVKWGLLYGVILCNARAMGEFGAVSVVSGHIRGQTDTMPLHVEILYNEYNFSAAFAVASVLALLALVTLALKLLAERHMSAELSAASEVPAYAGPPMQSAASHVASHAASHAASHTASNTASHSASPLFPQSVNAAHAAHAAHASQQRQQHPLKQGEL</sequence>
<feature type="transmembrane region" description="Helical" evidence="13">
    <location>
        <begin position="49"/>
        <end position="77"/>
    </location>
</feature>
<evidence type="ECO:0000256" key="3">
    <source>
        <dbReference type="ARBA" id="ARBA00022448"/>
    </source>
</evidence>
<feature type="region of interest" description="Disordered" evidence="12">
    <location>
        <begin position="332"/>
        <end position="387"/>
    </location>
</feature>
<comment type="subcellular location">
    <subcellularLocation>
        <location evidence="1">Cell inner membrane</location>
        <topology evidence="1">Multi-pass membrane protein</topology>
    </subcellularLocation>
</comment>
<gene>
    <name evidence="15" type="ORF">BN2475_130009</name>
</gene>
<dbReference type="STRING" id="1247936.BN2475_130009"/>
<dbReference type="GO" id="GO:0005886">
    <property type="term" value="C:plasma membrane"/>
    <property type="evidence" value="ECO:0007669"/>
    <property type="project" value="UniProtKB-SubCell"/>
</dbReference>
<feature type="compositionally biased region" description="Low complexity" evidence="12">
    <location>
        <begin position="364"/>
        <end position="379"/>
    </location>
</feature>
<dbReference type="GO" id="GO:0015419">
    <property type="term" value="F:ABC-type sulfate transporter activity"/>
    <property type="evidence" value="ECO:0007669"/>
    <property type="project" value="InterPro"/>
</dbReference>
<evidence type="ECO:0000313" key="15">
    <source>
        <dbReference type="EMBL" id="SIT37919.1"/>
    </source>
</evidence>
<keyword evidence="9 13" id="KW-0472">Membrane</keyword>
<dbReference type="FunFam" id="1.10.3720.10:FF:000015">
    <property type="entry name" value="Sulfate ABC transporter, permease CysW"/>
    <property type="match status" value="1"/>
</dbReference>
<dbReference type="AlphaFoldDB" id="A0A1N7RS60"/>
<accession>A0A1N7RS60</accession>
<evidence type="ECO:0000259" key="14">
    <source>
        <dbReference type="PROSITE" id="PS50928"/>
    </source>
</evidence>
<comment type="subunit">
    <text evidence="2">The complex is composed of two ATP-binding proteins (CysA), two transmembrane proteins (CysT and CysW) and a solute-binding protein (CysP).</text>
</comment>
<keyword evidence="4" id="KW-1003">Cell membrane</keyword>
<name>A0A1N7RS60_9BURK</name>
<keyword evidence="16" id="KW-1185">Reference proteome</keyword>
<dbReference type="Gene3D" id="1.10.3720.10">
    <property type="entry name" value="MetI-like"/>
    <property type="match status" value="1"/>
</dbReference>
<evidence type="ECO:0000256" key="1">
    <source>
        <dbReference type="ARBA" id="ARBA00004429"/>
    </source>
</evidence>
<feature type="transmembrane region" description="Helical" evidence="13">
    <location>
        <begin position="174"/>
        <end position="194"/>
    </location>
</feature>
<evidence type="ECO:0000313" key="16">
    <source>
        <dbReference type="Proteomes" id="UP000187012"/>
    </source>
</evidence>
<dbReference type="PANTHER" id="PTHR30406:SF1">
    <property type="entry name" value="SULFATE TRANSPORT SYSTEM PERMEASE PROTEIN CYSW"/>
    <property type="match status" value="1"/>
</dbReference>
<protein>
    <recommendedName>
        <fullName evidence="11">Sulfate transport system permease protein CysW</fullName>
    </recommendedName>
</protein>
<feature type="compositionally biased region" description="Low complexity" evidence="12">
    <location>
        <begin position="332"/>
        <end position="355"/>
    </location>
</feature>
<comment type="function">
    <text evidence="10">Part of the ABC transporter complex CysAWTP (TC 3.A.1.6.1) involved in sulfate/thiosulfate import. Probably responsible for the translocation of the substrate across the membrane.</text>
</comment>
<keyword evidence="8" id="KW-0764">Sulfate transport</keyword>
<evidence type="ECO:0000256" key="13">
    <source>
        <dbReference type="SAM" id="Phobius"/>
    </source>
</evidence>
<dbReference type="InterPro" id="IPR011866">
    <property type="entry name" value="CysW_permease"/>
</dbReference>
<evidence type="ECO:0000256" key="11">
    <source>
        <dbReference type="ARBA" id="ARBA00067681"/>
    </source>
</evidence>
<proteinExistence type="predicted"/>
<feature type="domain" description="ABC transmembrane type-1" evidence="14">
    <location>
        <begin position="98"/>
        <end position="301"/>
    </location>
</feature>
<dbReference type="NCBIfam" id="TIGR02140">
    <property type="entry name" value="permease_CysW"/>
    <property type="match status" value="1"/>
</dbReference>
<evidence type="ECO:0000256" key="6">
    <source>
        <dbReference type="ARBA" id="ARBA00022692"/>
    </source>
</evidence>
<organism evidence="15 16">
    <name type="scientific">Paraburkholderia ribeironis</name>
    <dbReference type="NCBI Taxonomy" id="1247936"/>
    <lineage>
        <taxon>Bacteria</taxon>
        <taxon>Pseudomonadati</taxon>
        <taxon>Pseudomonadota</taxon>
        <taxon>Betaproteobacteria</taxon>
        <taxon>Burkholderiales</taxon>
        <taxon>Burkholderiaceae</taxon>
        <taxon>Paraburkholderia</taxon>
    </lineage>
</organism>
<dbReference type="NCBIfam" id="TIGR00969">
    <property type="entry name" value="3a0106s02"/>
    <property type="match status" value="1"/>
</dbReference>
<evidence type="ECO:0000256" key="7">
    <source>
        <dbReference type="ARBA" id="ARBA00022989"/>
    </source>
</evidence>